<evidence type="ECO:0000313" key="3">
    <source>
        <dbReference type="Ensembl" id="ENSMNEP00000037397.1"/>
    </source>
</evidence>
<dbReference type="PANTHER" id="PTHR46512:SF3">
    <property type="entry name" value="PEPTIDYL-PROLYL CIS-TRANS ISOMERASE FKBP8"/>
    <property type="match status" value="1"/>
</dbReference>
<keyword evidence="1" id="KW-0802">TPR repeat</keyword>
<accession>A0A2K6DNB0</accession>
<evidence type="ECO:0000256" key="1">
    <source>
        <dbReference type="PROSITE-ProRule" id="PRU00339"/>
    </source>
</evidence>
<dbReference type="GO" id="GO:0043066">
    <property type="term" value="P:negative regulation of apoptotic process"/>
    <property type="evidence" value="ECO:0007669"/>
    <property type="project" value="TreeGrafter"/>
</dbReference>
<dbReference type="GO" id="GO:0016020">
    <property type="term" value="C:membrane"/>
    <property type="evidence" value="ECO:0007669"/>
    <property type="project" value="TreeGrafter"/>
</dbReference>
<reference evidence="3" key="2">
    <citation type="submission" date="2025-09" db="UniProtKB">
        <authorList>
            <consortium name="Ensembl"/>
        </authorList>
    </citation>
    <scope>IDENTIFICATION</scope>
</reference>
<dbReference type="GO" id="GO:0005740">
    <property type="term" value="C:mitochondrial envelope"/>
    <property type="evidence" value="ECO:0007669"/>
    <property type="project" value="TreeGrafter"/>
</dbReference>
<dbReference type="InterPro" id="IPR050754">
    <property type="entry name" value="FKBP4/5/8-like"/>
</dbReference>
<protein>
    <submittedName>
        <fullName evidence="3">Uncharacterized protein</fullName>
    </submittedName>
</protein>
<dbReference type="InterPro" id="IPR011990">
    <property type="entry name" value="TPR-like_helical_dom_sf"/>
</dbReference>
<dbReference type="GO" id="GO:0012505">
    <property type="term" value="C:endomembrane system"/>
    <property type="evidence" value="ECO:0007669"/>
    <property type="project" value="TreeGrafter"/>
</dbReference>
<dbReference type="Bgee" id="ENSMNEG00000041756">
    <property type="expression patterns" value="Expressed in skeletal muscle tissue and 10 other cell types or tissues"/>
</dbReference>
<name>A0A2K6DNB0_MACNE</name>
<proteinExistence type="predicted"/>
<keyword evidence="4" id="KW-1185">Reference proteome</keyword>
<dbReference type="SUPFAM" id="SSF48452">
    <property type="entry name" value="TPR-like"/>
    <property type="match status" value="1"/>
</dbReference>
<dbReference type="InterPro" id="IPR019734">
    <property type="entry name" value="TPR_rpt"/>
</dbReference>
<dbReference type="AlphaFoldDB" id="A0A2K6DNB0"/>
<evidence type="ECO:0000313" key="4">
    <source>
        <dbReference type="Proteomes" id="UP000233120"/>
    </source>
</evidence>
<dbReference type="GO" id="GO:0005829">
    <property type="term" value="C:cytosol"/>
    <property type="evidence" value="ECO:0007669"/>
    <property type="project" value="TreeGrafter"/>
</dbReference>
<sequence length="220" mass="24174">MASCAEPSEPSAPDFEVLDGVENAEGKEGEEEEDDLRELPLLEDMGQPLVEETEQPGTLAREFLTAMEPEPAPSPAPEEWPDITMDMTFEEEKQLLQLRVRCLNNLVASQVKLDHYCAALRSCNLVGAVFHKGKILPQQGEYSEVIPILRAVLKLEPSNKTIHAELSKLVKKHAAQRKNAGQPQPCPSKGAWSSPWKWLFGATAVALEGVALSVVIPARN</sequence>
<dbReference type="GO" id="GO:0044183">
    <property type="term" value="F:protein folding chaperone"/>
    <property type="evidence" value="ECO:0007669"/>
    <property type="project" value="TreeGrafter"/>
</dbReference>
<dbReference type="Proteomes" id="UP000233120">
    <property type="component" value="Unassembled WGS sequence"/>
</dbReference>
<dbReference type="Gene3D" id="1.25.40.10">
    <property type="entry name" value="Tetratricopeptide repeat domain"/>
    <property type="match status" value="1"/>
</dbReference>
<dbReference type="PROSITE" id="PS50005">
    <property type="entry name" value="TPR"/>
    <property type="match status" value="1"/>
</dbReference>
<feature type="region of interest" description="Disordered" evidence="2">
    <location>
        <begin position="1"/>
        <end position="48"/>
    </location>
</feature>
<reference evidence="3" key="1">
    <citation type="submission" date="2025-08" db="UniProtKB">
        <authorList>
            <consortium name="Ensembl"/>
        </authorList>
    </citation>
    <scope>IDENTIFICATION</scope>
</reference>
<organism evidence="3 4">
    <name type="scientific">Macaca nemestrina</name>
    <name type="common">Pig-tailed macaque</name>
    <dbReference type="NCBI Taxonomy" id="9545"/>
    <lineage>
        <taxon>Eukaryota</taxon>
        <taxon>Metazoa</taxon>
        <taxon>Chordata</taxon>
        <taxon>Craniata</taxon>
        <taxon>Vertebrata</taxon>
        <taxon>Euteleostomi</taxon>
        <taxon>Mammalia</taxon>
        <taxon>Eutheria</taxon>
        <taxon>Euarchontoglires</taxon>
        <taxon>Primates</taxon>
        <taxon>Haplorrhini</taxon>
        <taxon>Catarrhini</taxon>
        <taxon>Cercopithecidae</taxon>
        <taxon>Cercopithecinae</taxon>
        <taxon>Macaca</taxon>
    </lineage>
</organism>
<dbReference type="GeneTree" id="ENSGT00940000156705"/>
<dbReference type="PANTHER" id="PTHR46512">
    <property type="entry name" value="PEPTIDYLPROLYL ISOMERASE"/>
    <property type="match status" value="1"/>
</dbReference>
<dbReference type="Ensembl" id="ENSMNET00000061864.1">
    <property type="protein sequence ID" value="ENSMNEP00000037397.1"/>
    <property type="gene ID" value="ENSMNEG00000041756.1"/>
</dbReference>
<evidence type="ECO:0000256" key="2">
    <source>
        <dbReference type="SAM" id="MobiDB-lite"/>
    </source>
</evidence>
<feature type="repeat" description="TPR" evidence="1">
    <location>
        <begin position="126"/>
        <end position="159"/>
    </location>
</feature>